<organism evidence="1 2">
    <name type="scientific">Shimia gijangensis</name>
    <dbReference type="NCBI Taxonomy" id="1470563"/>
    <lineage>
        <taxon>Bacteria</taxon>
        <taxon>Pseudomonadati</taxon>
        <taxon>Pseudomonadota</taxon>
        <taxon>Alphaproteobacteria</taxon>
        <taxon>Rhodobacterales</taxon>
        <taxon>Roseobacteraceae</taxon>
    </lineage>
</organism>
<reference evidence="2" key="1">
    <citation type="submission" date="2016-11" db="EMBL/GenBank/DDBJ databases">
        <authorList>
            <person name="Varghese N."/>
            <person name="Submissions S."/>
        </authorList>
    </citation>
    <scope>NUCLEOTIDE SEQUENCE [LARGE SCALE GENOMIC DNA]</scope>
    <source>
        <strain evidence="2">DSM 100564</strain>
    </source>
</reference>
<dbReference type="EMBL" id="FQZQ01000046">
    <property type="protein sequence ID" value="SHK61130.1"/>
    <property type="molecule type" value="Genomic_DNA"/>
</dbReference>
<protein>
    <submittedName>
        <fullName evidence="1">Uncharacterized protein</fullName>
    </submittedName>
</protein>
<accession>A0A1M6TW66</accession>
<dbReference type="AlphaFoldDB" id="A0A1M6TW66"/>
<evidence type="ECO:0000313" key="1">
    <source>
        <dbReference type="EMBL" id="SHK61130.1"/>
    </source>
</evidence>
<name>A0A1M6TW66_9RHOB</name>
<keyword evidence="2" id="KW-1185">Reference proteome</keyword>
<gene>
    <name evidence="1" type="ORF">SAMN05444000_1461</name>
</gene>
<proteinExistence type="predicted"/>
<evidence type="ECO:0000313" key="2">
    <source>
        <dbReference type="Proteomes" id="UP000183982"/>
    </source>
</evidence>
<sequence>MGAVAAGIETDRGYPITDEPSILSGGQVKPVGEPTWQLASPPVQARAANLIPVGTTPIFSCLKLHRSVGLALDHGDEIASPIKEQYLSIIAHKGSFIVNKIVTSLQHWPIEWSDA</sequence>
<dbReference type="Proteomes" id="UP000183982">
    <property type="component" value="Unassembled WGS sequence"/>
</dbReference>
<dbReference type="STRING" id="1470563.SAMN05444000_1461"/>